<keyword evidence="1" id="KW-1133">Transmembrane helix</keyword>
<dbReference type="RefSeq" id="WP_046561742.1">
    <property type="nucleotide sequence ID" value="NZ_CP010975.1"/>
</dbReference>
<evidence type="ECO:0000313" key="2">
    <source>
        <dbReference type="EMBL" id="AKE52707.1"/>
    </source>
</evidence>
<gene>
    <name evidence="2" type="ORF">TQ33_1766</name>
</gene>
<organism evidence="2 3">
    <name type="scientific">Kangiella geojedonensis</name>
    <dbReference type="NCBI Taxonomy" id="914150"/>
    <lineage>
        <taxon>Bacteria</taxon>
        <taxon>Pseudomonadati</taxon>
        <taxon>Pseudomonadota</taxon>
        <taxon>Gammaproteobacteria</taxon>
        <taxon>Kangiellales</taxon>
        <taxon>Kangiellaceae</taxon>
        <taxon>Kangiella</taxon>
    </lineage>
</organism>
<accession>A0A0F6TRM0</accession>
<dbReference type="KEGG" id="kge:TQ33_1766"/>
<dbReference type="HOGENOM" id="CLU_1174150_0_0_6"/>
<dbReference type="Proteomes" id="UP000034071">
    <property type="component" value="Chromosome"/>
</dbReference>
<keyword evidence="1" id="KW-0472">Membrane</keyword>
<name>A0A0F6TRM0_9GAMM</name>
<dbReference type="OrthoDB" id="7062435at2"/>
<reference evidence="2 3" key="1">
    <citation type="submission" date="2015-02" db="EMBL/GenBank/DDBJ databases">
        <title>Complete genome sequence of Kangiella geojedonensis strain YCS-5T.</title>
        <authorList>
            <person name="Kim K.M."/>
        </authorList>
    </citation>
    <scope>NUCLEOTIDE SEQUENCE [LARGE SCALE GENOMIC DNA]</scope>
    <source>
        <strain evidence="2 3">YCS-5</strain>
    </source>
</reference>
<keyword evidence="1" id="KW-0812">Transmembrane</keyword>
<dbReference type="EMBL" id="CP010975">
    <property type="protein sequence ID" value="AKE52707.1"/>
    <property type="molecule type" value="Genomic_DNA"/>
</dbReference>
<protein>
    <submittedName>
        <fullName evidence="2">Uncharacterized protein</fullName>
    </submittedName>
</protein>
<feature type="transmembrane region" description="Helical" evidence="1">
    <location>
        <begin position="29"/>
        <end position="51"/>
    </location>
</feature>
<sequence>MNKTGAYILLILLAVVSYWIALVTDDDSWFKGFLAVPGVIASLSIVAKILIDSVAYERQKYLQSNQHMFELASQSPMAEVIFEKHAEFCQTYIAKLHQVIGELFARGACEEATNMGRELASIRIDYSPWISEEMSENLIPIEHALIDIGSSESLAEALRGDASRGHVRDQAMQNASKLTSEILEQREGEGELDAKSIKKKFVLEMARDIIDVNSFFKIRKFAISSALDFIDSSEAK</sequence>
<dbReference type="STRING" id="914150.TQ33_1766"/>
<evidence type="ECO:0000256" key="1">
    <source>
        <dbReference type="SAM" id="Phobius"/>
    </source>
</evidence>
<proteinExistence type="predicted"/>
<dbReference type="AlphaFoldDB" id="A0A0F6TRM0"/>
<keyword evidence="3" id="KW-1185">Reference proteome</keyword>
<feature type="transmembrane region" description="Helical" evidence="1">
    <location>
        <begin position="7"/>
        <end position="23"/>
    </location>
</feature>
<evidence type="ECO:0000313" key="3">
    <source>
        <dbReference type="Proteomes" id="UP000034071"/>
    </source>
</evidence>